<dbReference type="RefSeq" id="WP_169525455.1">
    <property type="nucleotide sequence ID" value="NZ_JAAMPU010000091.1"/>
</dbReference>
<dbReference type="Proteomes" id="UP000712080">
    <property type="component" value="Unassembled WGS sequence"/>
</dbReference>
<sequence>MKPEEIISWIFLALGISSKNEAVGYERISQIADGINHAIPTHKEIQFSINWLISKNLVSKNDKKYSLSENGKILFSKSEIKSQILLSLWKELEHEIKLLNSDIA</sequence>
<keyword evidence="2" id="KW-1185">Reference proteome</keyword>
<organism evidence="1 2">
    <name type="scientific">Flavobacterium silvaticum</name>
    <dbReference type="NCBI Taxonomy" id="1852020"/>
    <lineage>
        <taxon>Bacteria</taxon>
        <taxon>Pseudomonadati</taxon>
        <taxon>Bacteroidota</taxon>
        <taxon>Flavobacteriia</taxon>
        <taxon>Flavobacteriales</taxon>
        <taxon>Flavobacteriaceae</taxon>
        <taxon>Flavobacterium</taxon>
    </lineage>
</organism>
<proteinExistence type="predicted"/>
<evidence type="ECO:0000313" key="1">
    <source>
        <dbReference type="EMBL" id="NMH26545.1"/>
    </source>
</evidence>
<protein>
    <submittedName>
        <fullName evidence="1">Uncharacterized protein</fullName>
    </submittedName>
</protein>
<comment type="caution">
    <text evidence="1">The sequence shown here is derived from an EMBL/GenBank/DDBJ whole genome shotgun (WGS) entry which is preliminary data.</text>
</comment>
<evidence type="ECO:0000313" key="2">
    <source>
        <dbReference type="Proteomes" id="UP000712080"/>
    </source>
</evidence>
<reference evidence="1" key="1">
    <citation type="submission" date="2020-02" db="EMBL/GenBank/DDBJ databases">
        <title>Flavobacterium sp. genome.</title>
        <authorList>
            <person name="Jung H.S."/>
            <person name="Baek J.H."/>
            <person name="Jeon C.O."/>
        </authorList>
    </citation>
    <scope>NUCLEOTIDE SEQUENCE</scope>
    <source>
        <strain evidence="1">SE-s28</strain>
    </source>
</reference>
<dbReference type="EMBL" id="JAAMPU010000091">
    <property type="protein sequence ID" value="NMH26545.1"/>
    <property type="molecule type" value="Genomic_DNA"/>
</dbReference>
<dbReference type="AlphaFoldDB" id="A0A972FJV3"/>
<name>A0A972FJV3_9FLAO</name>
<accession>A0A972FJV3</accession>
<gene>
    <name evidence="1" type="ORF">G6047_00740</name>
</gene>